<feature type="transmembrane region" description="Helical" evidence="1">
    <location>
        <begin position="119"/>
        <end position="138"/>
    </location>
</feature>
<proteinExistence type="predicted"/>
<feature type="transmembrane region" description="Helical" evidence="1">
    <location>
        <begin position="96"/>
        <end position="113"/>
    </location>
</feature>
<keyword evidence="1" id="KW-1133">Transmembrane helix</keyword>
<feature type="transmembrane region" description="Helical" evidence="1">
    <location>
        <begin position="20"/>
        <end position="40"/>
    </location>
</feature>
<dbReference type="GeneTree" id="ENSGT01130000278631"/>
<evidence type="ECO:0000256" key="1">
    <source>
        <dbReference type="SAM" id="Phobius"/>
    </source>
</evidence>
<evidence type="ECO:0000313" key="3">
    <source>
        <dbReference type="Proteomes" id="UP000002281"/>
    </source>
</evidence>
<name>A0A9L0TGU9_HORSE</name>
<protein>
    <submittedName>
        <fullName evidence="2">Uncharacterized protein</fullName>
    </submittedName>
</protein>
<reference evidence="2" key="2">
    <citation type="submission" date="2025-08" db="UniProtKB">
        <authorList>
            <consortium name="Ensembl"/>
        </authorList>
    </citation>
    <scope>IDENTIFICATION</scope>
    <source>
        <strain evidence="2">Thoroughbred</strain>
    </source>
</reference>
<dbReference type="AlphaFoldDB" id="A0A9L0TGU9"/>
<reference evidence="2 3" key="1">
    <citation type="journal article" date="2009" name="Science">
        <title>Genome sequence, comparative analysis, and population genetics of the domestic horse.</title>
        <authorList>
            <consortium name="Broad Institute Genome Sequencing Platform"/>
            <consortium name="Broad Institute Whole Genome Assembly Team"/>
            <person name="Wade C.M."/>
            <person name="Giulotto E."/>
            <person name="Sigurdsson S."/>
            <person name="Zoli M."/>
            <person name="Gnerre S."/>
            <person name="Imsland F."/>
            <person name="Lear T.L."/>
            <person name="Adelson D.L."/>
            <person name="Bailey E."/>
            <person name="Bellone R.R."/>
            <person name="Bloecker H."/>
            <person name="Distl O."/>
            <person name="Edgar R.C."/>
            <person name="Garber M."/>
            <person name="Leeb T."/>
            <person name="Mauceli E."/>
            <person name="MacLeod J.N."/>
            <person name="Penedo M.C.T."/>
            <person name="Raison J.M."/>
            <person name="Sharpe T."/>
            <person name="Vogel J."/>
            <person name="Andersson L."/>
            <person name="Antczak D.F."/>
            <person name="Biagi T."/>
            <person name="Binns M.M."/>
            <person name="Chowdhary B.P."/>
            <person name="Coleman S.J."/>
            <person name="Della Valle G."/>
            <person name="Fryc S."/>
            <person name="Guerin G."/>
            <person name="Hasegawa T."/>
            <person name="Hill E.W."/>
            <person name="Jurka J."/>
            <person name="Kiialainen A."/>
            <person name="Lindgren G."/>
            <person name="Liu J."/>
            <person name="Magnani E."/>
            <person name="Mickelson J.R."/>
            <person name="Murray J."/>
            <person name="Nergadze S.G."/>
            <person name="Onofrio R."/>
            <person name="Pedroni S."/>
            <person name="Piras M.F."/>
            <person name="Raudsepp T."/>
            <person name="Rocchi M."/>
            <person name="Roeed K.H."/>
            <person name="Ryder O.A."/>
            <person name="Searle S."/>
            <person name="Skow L."/>
            <person name="Swinburne J.E."/>
            <person name="Syvaenen A.C."/>
            <person name="Tozaki T."/>
            <person name="Valberg S.J."/>
            <person name="Vaudin M."/>
            <person name="White J.R."/>
            <person name="Zody M.C."/>
            <person name="Lander E.S."/>
            <person name="Lindblad-Toh K."/>
        </authorList>
    </citation>
    <scope>NUCLEOTIDE SEQUENCE [LARGE SCALE GENOMIC DNA]</scope>
    <source>
        <strain evidence="2 3">Thoroughbred</strain>
    </source>
</reference>
<accession>A0A9L0TGU9</accession>
<keyword evidence="3" id="KW-1185">Reference proteome</keyword>
<feature type="transmembrane region" description="Helical" evidence="1">
    <location>
        <begin position="60"/>
        <end position="84"/>
    </location>
</feature>
<evidence type="ECO:0000313" key="2">
    <source>
        <dbReference type="Ensembl" id="ENSECAP00000085814.1"/>
    </source>
</evidence>
<organism evidence="2 3">
    <name type="scientific">Equus caballus</name>
    <name type="common">Horse</name>
    <dbReference type="NCBI Taxonomy" id="9796"/>
    <lineage>
        <taxon>Eukaryota</taxon>
        <taxon>Metazoa</taxon>
        <taxon>Chordata</taxon>
        <taxon>Craniata</taxon>
        <taxon>Vertebrata</taxon>
        <taxon>Euteleostomi</taxon>
        <taxon>Mammalia</taxon>
        <taxon>Eutheria</taxon>
        <taxon>Laurasiatheria</taxon>
        <taxon>Perissodactyla</taxon>
        <taxon>Equidae</taxon>
        <taxon>Equus</taxon>
    </lineage>
</organism>
<sequence length="152" mass="17214">MESLGFSIYKIMLSANSKSFTSSLPIWIPFIPFSCLIALARTSSTMLNKSGDRGHPCLVAVFRGMAFSFCPLSMMLAMGLSYMAFIMLRYFPSMPILFRVFIINSCWILSNAFSASIEMIMWFLFLCLLMWCITLIDLQMLNHPCVPGMNPT</sequence>
<dbReference type="Proteomes" id="UP000002281">
    <property type="component" value="Chromosome 1"/>
</dbReference>
<reference evidence="2" key="3">
    <citation type="submission" date="2025-09" db="UniProtKB">
        <authorList>
            <consortium name="Ensembl"/>
        </authorList>
    </citation>
    <scope>IDENTIFICATION</scope>
    <source>
        <strain evidence="2">Thoroughbred</strain>
    </source>
</reference>
<keyword evidence="1" id="KW-0812">Transmembrane</keyword>
<dbReference type="Ensembl" id="ENSECAT00000132963.1">
    <property type="protein sequence ID" value="ENSECAP00000085814.1"/>
    <property type="gene ID" value="ENSECAG00000049976.1"/>
</dbReference>
<keyword evidence="1" id="KW-0472">Membrane</keyword>